<name>F6GWZ1_VITVI</name>
<evidence type="ECO:0000313" key="3">
    <source>
        <dbReference type="Proteomes" id="UP000009183"/>
    </source>
</evidence>
<sequence length="124" mass="13890">MGAGSCFLISCKTCHRVKDEEDFDFLFFNVCRMVYEPERGMSKTRPGPKSRPAGPHSCRFCSTNNGKKENERSTKIKEGRERQGRGQGVGDHIHVLGAVTDTSKATECSGPLEQDELNNKRRKP</sequence>
<dbReference type="Proteomes" id="UP000009183">
    <property type="component" value="Chromosome 4"/>
</dbReference>
<gene>
    <name evidence="2" type="ordered locus">VIT_04s0023g01260</name>
</gene>
<dbReference type="PaxDb" id="29760-VIT_04s0023g01260.t01"/>
<organism evidence="2 3">
    <name type="scientific">Vitis vinifera</name>
    <name type="common">Grape</name>
    <dbReference type="NCBI Taxonomy" id="29760"/>
    <lineage>
        <taxon>Eukaryota</taxon>
        <taxon>Viridiplantae</taxon>
        <taxon>Streptophyta</taxon>
        <taxon>Embryophyta</taxon>
        <taxon>Tracheophyta</taxon>
        <taxon>Spermatophyta</taxon>
        <taxon>Magnoliopsida</taxon>
        <taxon>eudicotyledons</taxon>
        <taxon>Gunneridae</taxon>
        <taxon>Pentapetalae</taxon>
        <taxon>rosids</taxon>
        <taxon>Vitales</taxon>
        <taxon>Vitaceae</taxon>
        <taxon>Viteae</taxon>
        <taxon>Vitis</taxon>
    </lineage>
</organism>
<dbReference type="AlphaFoldDB" id="F6GWZ1"/>
<proteinExistence type="predicted"/>
<evidence type="ECO:0000313" key="2">
    <source>
        <dbReference type="EMBL" id="CCB44477.1"/>
    </source>
</evidence>
<reference evidence="3" key="1">
    <citation type="journal article" date="2007" name="Nature">
        <title>The grapevine genome sequence suggests ancestral hexaploidization in major angiosperm phyla.</title>
        <authorList>
            <consortium name="The French-Italian Public Consortium for Grapevine Genome Characterization."/>
            <person name="Jaillon O."/>
            <person name="Aury J.-M."/>
            <person name="Noel B."/>
            <person name="Policriti A."/>
            <person name="Clepet C."/>
            <person name="Casagrande A."/>
            <person name="Choisne N."/>
            <person name="Aubourg S."/>
            <person name="Vitulo N."/>
            <person name="Jubin C."/>
            <person name="Vezzi A."/>
            <person name="Legeai F."/>
            <person name="Hugueney P."/>
            <person name="Dasilva C."/>
            <person name="Horner D."/>
            <person name="Mica E."/>
            <person name="Jublot D."/>
            <person name="Poulain J."/>
            <person name="Bruyere C."/>
            <person name="Billault A."/>
            <person name="Segurens B."/>
            <person name="Gouyvenoux M."/>
            <person name="Ugarte E."/>
            <person name="Cattonaro F."/>
            <person name="Anthouard V."/>
            <person name="Vico V."/>
            <person name="Del Fabbro C."/>
            <person name="Alaux M."/>
            <person name="Di Gaspero G."/>
            <person name="Dumas V."/>
            <person name="Felice N."/>
            <person name="Paillard S."/>
            <person name="Juman I."/>
            <person name="Moroldo M."/>
            <person name="Scalabrin S."/>
            <person name="Canaguier A."/>
            <person name="Le Clainche I."/>
            <person name="Malacrida G."/>
            <person name="Durand E."/>
            <person name="Pesole G."/>
            <person name="Laucou V."/>
            <person name="Chatelet P."/>
            <person name="Merdinoglu D."/>
            <person name="Delledonne M."/>
            <person name="Pezzotti M."/>
            <person name="Lecharny A."/>
            <person name="Scarpelli C."/>
            <person name="Artiguenave F."/>
            <person name="Pe M.E."/>
            <person name="Valle G."/>
            <person name="Morgante M."/>
            <person name="Caboche M."/>
            <person name="Adam-Blondon A.-F."/>
            <person name="Weissenbach J."/>
            <person name="Quetier F."/>
            <person name="Wincker P."/>
        </authorList>
    </citation>
    <scope>NUCLEOTIDE SEQUENCE [LARGE SCALE GENOMIC DNA]</scope>
    <source>
        <strain evidence="3">cv. Pinot noir / PN40024</strain>
    </source>
</reference>
<dbReference type="InParanoid" id="F6GWZ1"/>
<dbReference type="HOGENOM" id="CLU_2008122_0_0_1"/>
<keyword evidence="3" id="KW-1185">Reference proteome</keyword>
<accession>F6GWZ1</accession>
<feature type="compositionally biased region" description="Basic and acidic residues" evidence="1">
    <location>
        <begin position="66"/>
        <end position="84"/>
    </location>
</feature>
<dbReference type="EMBL" id="FN594959">
    <property type="protein sequence ID" value="CCB44477.1"/>
    <property type="molecule type" value="Genomic_DNA"/>
</dbReference>
<feature type="region of interest" description="Disordered" evidence="1">
    <location>
        <begin position="39"/>
        <end position="124"/>
    </location>
</feature>
<protein>
    <submittedName>
        <fullName evidence="2">Uncharacterized protein</fullName>
    </submittedName>
</protein>
<evidence type="ECO:0000256" key="1">
    <source>
        <dbReference type="SAM" id="MobiDB-lite"/>
    </source>
</evidence>